<evidence type="ECO:0000256" key="1">
    <source>
        <dbReference type="ARBA" id="ARBA00009023"/>
    </source>
</evidence>
<dbReference type="Gene3D" id="3.40.190.170">
    <property type="entry name" value="Bacterial extracellular solute-binding protein, family 7"/>
    <property type="match status" value="1"/>
</dbReference>
<protein>
    <submittedName>
        <fullName evidence="4">2,3-diketo-L-gulonate-binding periplasmic protein YiaO</fullName>
    </submittedName>
</protein>
<dbReference type="Proteomes" id="UP000040453">
    <property type="component" value="Unassembled WGS sequence"/>
</dbReference>
<evidence type="ECO:0000256" key="3">
    <source>
        <dbReference type="ARBA" id="ARBA00022729"/>
    </source>
</evidence>
<dbReference type="AlphaFoldDB" id="A0A0A1MM38"/>
<dbReference type="GO" id="GO:0055085">
    <property type="term" value="P:transmembrane transport"/>
    <property type="evidence" value="ECO:0007669"/>
    <property type="project" value="InterPro"/>
</dbReference>
<dbReference type="InterPro" id="IPR038404">
    <property type="entry name" value="TRAP_DctP_sf"/>
</dbReference>
<keyword evidence="5" id="KW-1185">Reference proteome</keyword>
<dbReference type="NCBIfam" id="TIGR00787">
    <property type="entry name" value="dctP"/>
    <property type="match status" value="1"/>
</dbReference>
<gene>
    <name evidence="4" type="primary">yiaO_3</name>
    <name evidence="4" type="ORF">BN997_00674</name>
</gene>
<keyword evidence="2" id="KW-0813">Transport</keyword>
<dbReference type="PANTHER" id="PTHR33376">
    <property type="match status" value="1"/>
</dbReference>
<dbReference type="STRING" id="545501.BN997_00674"/>
<evidence type="ECO:0000313" key="5">
    <source>
        <dbReference type="Proteomes" id="UP000040453"/>
    </source>
</evidence>
<dbReference type="GO" id="GO:0030288">
    <property type="term" value="C:outer membrane-bounded periplasmic space"/>
    <property type="evidence" value="ECO:0007669"/>
    <property type="project" value="InterPro"/>
</dbReference>
<dbReference type="RefSeq" id="WP_042535702.1">
    <property type="nucleotide sequence ID" value="NZ_CDGG01000001.1"/>
</dbReference>
<proteinExistence type="inferred from homology"/>
<dbReference type="InterPro" id="IPR004682">
    <property type="entry name" value="TRAP_DctP"/>
</dbReference>
<dbReference type="EMBL" id="CDGG01000001">
    <property type="protein sequence ID" value="CEI80864.1"/>
    <property type="molecule type" value="Genomic_DNA"/>
</dbReference>
<dbReference type="PIRSF" id="PIRSF006470">
    <property type="entry name" value="DctB"/>
    <property type="match status" value="1"/>
</dbReference>
<dbReference type="Pfam" id="PF03480">
    <property type="entry name" value="DctP"/>
    <property type="match status" value="1"/>
</dbReference>
<reference evidence="4 5" key="1">
    <citation type="submission" date="2014-11" db="EMBL/GenBank/DDBJ databases">
        <authorList>
            <person name="Urmite Genomes Urmite Genomes"/>
        </authorList>
    </citation>
    <scope>NUCLEOTIDE SEQUENCE [LARGE SCALE GENOMIC DNA]</scope>
    <source>
        <strain evidence="4 5">Oc5</strain>
    </source>
</reference>
<keyword evidence="3" id="KW-0732">Signal</keyword>
<dbReference type="NCBIfam" id="NF037995">
    <property type="entry name" value="TRAP_S1"/>
    <property type="match status" value="1"/>
</dbReference>
<evidence type="ECO:0000256" key="2">
    <source>
        <dbReference type="ARBA" id="ARBA00022448"/>
    </source>
</evidence>
<name>A0A0A1MM38_9BACI</name>
<evidence type="ECO:0000313" key="4">
    <source>
        <dbReference type="EMBL" id="CEI80864.1"/>
    </source>
</evidence>
<dbReference type="PANTHER" id="PTHR33376:SF7">
    <property type="entry name" value="C4-DICARBOXYLATE-BINDING PROTEIN DCTB"/>
    <property type="match status" value="1"/>
</dbReference>
<organism evidence="4 5">
    <name type="scientific">Oceanobacillus oncorhynchi</name>
    <dbReference type="NCBI Taxonomy" id="545501"/>
    <lineage>
        <taxon>Bacteria</taxon>
        <taxon>Bacillati</taxon>
        <taxon>Bacillota</taxon>
        <taxon>Bacilli</taxon>
        <taxon>Bacillales</taxon>
        <taxon>Bacillaceae</taxon>
        <taxon>Oceanobacillus</taxon>
    </lineage>
</organism>
<dbReference type="InterPro" id="IPR018389">
    <property type="entry name" value="DctP_fam"/>
</dbReference>
<comment type="similarity">
    <text evidence="1">Belongs to the bacterial solute-binding protein 7 family.</text>
</comment>
<dbReference type="PROSITE" id="PS51257">
    <property type="entry name" value="PROKAR_LIPOPROTEIN"/>
    <property type="match status" value="1"/>
</dbReference>
<sequence length="338" mass="37519">MKKLIFILGLFTVLVMYGCGGSSSETNAEEEVVEISIGHVGAPVSPQQGAADIFTELVEEKTGGSVEIKIYNSSQLGDERELVEGVQMGTIDGGIISAGLFASSYNVMEAFEVPFLFEDTEHTLAVNNGEIGREVLDNLEANAGLKALSLWEHGFRQITNSRGPIDTPEDLQGLKIRSPEVQSYSVALQEFGANPIPLSFSELYVAMDRGVVDGQHNPLMHIEGQRFYEVQDYLTVMDFAYTPNVLALSDSIWEQLSEEQQNALDEAALETAELWAEEAAEENEEILTELEDKIEIIHKEDLDWEAFKQVVEDVYPVYEEEYGSEFVQFLEEVQAAAN</sequence>
<accession>A0A0A1MM38</accession>